<dbReference type="EMBL" id="LHYF01000035">
    <property type="protein sequence ID" value="KXB06552.1"/>
    <property type="molecule type" value="Genomic_DNA"/>
</dbReference>
<protein>
    <recommendedName>
        <fullName evidence="6 19">Adenosylcobinamide-GDP ribazoletransferase</fullName>
        <ecNumber evidence="5 19">2.7.8.26</ecNumber>
    </recommendedName>
    <alternativeName>
        <fullName evidence="16 19">Cobalamin synthase</fullName>
    </alternativeName>
    <alternativeName>
        <fullName evidence="15 19">Cobalamin-5'-phosphate synthase</fullName>
    </alternativeName>
</protein>
<evidence type="ECO:0000256" key="16">
    <source>
        <dbReference type="ARBA" id="ARBA00032853"/>
    </source>
</evidence>
<feature type="transmembrane region" description="Helical" evidence="19">
    <location>
        <begin position="57"/>
        <end position="83"/>
    </location>
</feature>
<keyword evidence="8 19" id="KW-0169">Cobalamin biosynthesis</keyword>
<keyword evidence="9 19" id="KW-0808">Transferase</keyword>
<dbReference type="Pfam" id="PF02654">
    <property type="entry name" value="CobS"/>
    <property type="match status" value="1"/>
</dbReference>
<dbReference type="UniPathway" id="UPA00148">
    <property type="reaction ID" value="UER00238"/>
</dbReference>
<dbReference type="GO" id="GO:0008818">
    <property type="term" value="F:cobalamin 5'-phosphate synthase activity"/>
    <property type="evidence" value="ECO:0007669"/>
    <property type="project" value="UniProtKB-UniRule"/>
</dbReference>
<comment type="similarity">
    <text evidence="4 19">Belongs to the CobS family.</text>
</comment>
<organism evidence="20 21">
    <name type="scientific">candidate division MSBL1 archaeon SCGC-AAA382C18</name>
    <dbReference type="NCBI Taxonomy" id="1698281"/>
    <lineage>
        <taxon>Archaea</taxon>
        <taxon>Methanobacteriati</taxon>
        <taxon>Methanobacteriota</taxon>
        <taxon>candidate division MSBL1</taxon>
    </lineage>
</organism>
<evidence type="ECO:0000256" key="13">
    <source>
        <dbReference type="ARBA" id="ARBA00023136"/>
    </source>
</evidence>
<accession>A0A133VJC3</accession>
<sequence length="246" mass="25734">MLKGIREVLSFLTIIPTGENGLSNAPDYMFFFPLVGLLVGFLSGVGGFIFFQFFPNLVSGCLTFGLILIITGLHHTDGLIDFGDGLMKMGSHSEKIEVMRDTRIGVGGIMLSFIVTLISIFAISNLGGQIIKALIVCEGSAKFSMVVGAGLGESASKGLNTPFLETMKGAGGSGQLIIALAICLLPSLWMFGLAGLYIILGIIGSTVILTLLAERNFGGVTGDVFGSMNEISRMLALVILSSALGG</sequence>
<keyword evidence="12 19" id="KW-1133">Transmembrane helix</keyword>
<evidence type="ECO:0000256" key="11">
    <source>
        <dbReference type="ARBA" id="ARBA00022842"/>
    </source>
</evidence>
<evidence type="ECO:0000256" key="6">
    <source>
        <dbReference type="ARBA" id="ARBA00015850"/>
    </source>
</evidence>
<evidence type="ECO:0000256" key="17">
    <source>
        <dbReference type="ARBA" id="ARBA00048623"/>
    </source>
</evidence>
<feature type="transmembrane region" description="Helical" evidence="19">
    <location>
        <begin position="130"/>
        <end position="151"/>
    </location>
</feature>
<dbReference type="PATRIC" id="fig|1698281.3.peg.365"/>
<evidence type="ECO:0000256" key="5">
    <source>
        <dbReference type="ARBA" id="ARBA00013200"/>
    </source>
</evidence>
<comment type="catalytic activity">
    <reaction evidence="17 19">
        <text>alpha-ribazole + adenosylcob(III)inamide-GDP = adenosylcob(III)alamin + GMP + H(+)</text>
        <dbReference type="Rhea" id="RHEA:16049"/>
        <dbReference type="ChEBI" id="CHEBI:10329"/>
        <dbReference type="ChEBI" id="CHEBI:15378"/>
        <dbReference type="ChEBI" id="CHEBI:18408"/>
        <dbReference type="ChEBI" id="CHEBI:58115"/>
        <dbReference type="ChEBI" id="CHEBI:60487"/>
        <dbReference type="EC" id="2.7.8.26"/>
    </reaction>
</comment>
<keyword evidence="10 19" id="KW-0812">Transmembrane</keyword>
<comment type="function">
    <text evidence="14 19">Joins adenosylcobinamide-GDP and alpha-ribazole to generate adenosylcobalamin (Ado-cobalamin). Also synthesizes adenosylcobalamin 5'-phosphate from adenosylcobinamide-GDP and alpha-ribazole 5'-phosphate.</text>
</comment>
<evidence type="ECO:0000256" key="7">
    <source>
        <dbReference type="ARBA" id="ARBA00022475"/>
    </source>
</evidence>
<evidence type="ECO:0000256" key="1">
    <source>
        <dbReference type="ARBA" id="ARBA00001946"/>
    </source>
</evidence>
<comment type="subcellular location">
    <subcellularLocation>
        <location evidence="2 19">Cell membrane</location>
        <topology evidence="2 19">Multi-pass membrane protein</topology>
    </subcellularLocation>
</comment>
<dbReference type="GO" id="GO:0009236">
    <property type="term" value="P:cobalamin biosynthetic process"/>
    <property type="evidence" value="ECO:0007669"/>
    <property type="project" value="UniProtKB-UniRule"/>
</dbReference>
<evidence type="ECO:0000313" key="20">
    <source>
        <dbReference type="EMBL" id="KXB06552.1"/>
    </source>
</evidence>
<dbReference type="PANTHER" id="PTHR34148">
    <property type="entry name" value="ADENOSYLCOBINAMIDE-GDP RIBAZOLETRANSFERASE"/>
    <property type="match status" value="1"/>
</dbReference>
<evidence type="ECO:0000313" key="21">
    <source>
        <dbReference type="Proteomes" id="UP000070404"/>
    </source>
</evidence>
<keyword evidence="7 19" id="KW-1003">Cell membrane</keyword>
<reference evidence="20 21" key="1">
    <citation type="journal article" date="2016" name="Sci. Rep.">
        <title>Metabolic traits of an uncultured archaeal lineage -MSBL1- from brine pools of the Red Sea.</title>
        <authorList>
            <person name="Mwirichia R."/>
            <person name="Alam I."/>
            <person name="Rashid M."/>
            <person name="Vinu M."/>
            <person name="Ba-Alawi W."/>
            <person name="Anthony Kamau A."/>
            <person name="Kamanda Ngugi D."/>
            <person name="Goker M."/>
            <person name="Klenk H.P."/>
            <person name="Bajic V."/>
            <person name="Stingl U."/>
        </authorList>
    </citation>
    <scope>NUCLEOTIDE SEQUENCE [LARGE SCALE GENOMIC DNA]</scope>
    <source>
        <strain evidence="20">SCGC-AAA382C18</strain>
    </source>
</reference>
<feature type="transmembrane region" description="Helical" evidence="19">
    <location>
        <begin position="172"/>
        <end position="189"/>
    </location>
</feature>
<evidence type="ECO:0000256" key="19">
    <source>
        <dbReference type="HAMAP-Rule" id="MF_00719"/>
    </source>
</evidence>
<dbReference type="InterPro" id="IPR003805">
    <property type="entry name" value="CobS"/>
</dbReference>
<comment type="caution">
    <text evidence="20">The sequence shown here is derived from an EMBL/GenBank/DDBJ whole genome shotgun (WGS) entry which is preliminary data.</text>
</comment>
<keyword evidence="21" id="KW-1185">Reference proteome</keyword>
<proteinExistence type="inferred from homology"/>
<evidence type="ECO:0000256" key="3">
    <source>
        <dbReference type="ARBA" id="ARBA00004663"/>
    </source>
</evidence>
<dbReference type="HAMAP" id="MF_00719">
    <property type="entry name" value="CobS"/>
    <property type="match status" value="1"/>
</dbReference>
<feature type="transmembrane region" description="Helical" evidence="19">
    <location>
        <begin position="195"/>
        <end position="213"/>
    </location>
</feature>
<dbReference type="PANTHER" id="PTHR34148:SF1">
    <property type="entry name" value="ADENOSYLCOBINAMIDE-GDP RIBAZOLETRANSFERASE"/>
    <property type="match status" value="1"/>
</dbReference>
<dbReference type="GO" id="GO:0005886">
    <property type="term" value="C:plasma membrane"/>
    <property type="evidence" value="ECO:0007669"/>
    <property type="project" value="UniProtKB-SubCell"/>
</dbReference>
<evidence type="ECO:0000256" key="14">
    <source>
        <dbReference type="ARBA" id="ARBA00025228"/>
    </source>
</evidence>
<feature type="transmembrane region" description="Helical" evidence="19">
    <location>
        <begin position="104"/>
        <end position="124"/>
    </location>
</feature>
<evidence type="ECO:0000256" key="9">
    <source>
        <dbReference type="ARBA" id="ARBA00022679"/>
    </source>
</evidence>
<dbReference type="AlphaFoldDB" id="A0A133VJC3"/>
<name>A0A133VJC3_9EURY</name>
<keyword evidence="11 19" id="KW-0460">Magnesium</keyword>
<dbReference type="NCBIfam" id="TIGR00317">
    <property type="entry name" value="cobS"/>
    <property type="match status" value="1"/>
</dbReference>
<dbReference type="GO" id="GO:0051073">
    <property type="term" value="F:adenosylcobinamide-GDP ribazoletransferase activity"/>
    <property type="evidence" value="ECO:0007669"/>
    <property type="project" value="UniProtKB-UniRule"/>
</dbReference>
<gene>
    <name evidence="19" type="primary">cobS</name>
    <name evidence="20" type="ORF">AKJ52_02100</name>
</gene>
<feature type="transmembrane region" description="Helical" evidence="19">
    <location>
        <begin position="30"/>
        <end position="51"/>
    </location>
</feature>
<evidence type="ECO:0000256" key="4">
    <source>
        <dbReference type="ARBA" id="ARBA00010561"/>
    </source>
</evidence>
<dbReference type="EC" id="2.7.8.26" evidence="5 19"/>
<evidence type="ECO:0000256" key="8">
    <source>
        <dbReference type="ARBA" id="ARBA00022573"/>
    </source>
</evidence>
<comment type="pathway">
    <text evidence="3 19">Cofactor biosynthesis; adenosylcobalamin biosynthesis; adenosylcobalamin from cob(II)yrinate a,c-diamide: step 7/7.</text>
</comment>
<comment type="cofactor">
    <cofactor evidence="1 19">
        <name>Mg(2+)</name>
        <dbReference type="ChEBI" id="CHEBI:18420"/>
    </cofactor>
</comment>
<keyword evidence="13 19" id="KW-0472">Membrane</keyword>
<comment type="catalytic activity">
    <reaction evidence="18 19">
        <text>alpha-ribazole 5'-phosphate + adenosylcob(III)inamide-GDP = adenosylcob(III)alamin 5'-phosphate + GMP + H(+)</text>
        <dbReference type="Rhea" id="RHEA:23560"/>
        <dbReference type="ChEBI" id="CHEBI:15378"/>
        <dbReference type="ChEBI" id="CHEBI:57918"/>
        <dbReference type="ChEBI" id="CHEBI:58115"/>
        <dbReference type="ChEBI" id="CHEBI:60487"/>
        <dbReference type="ChEBI" id="CHEBI:60493"/>
        <dbReference type="EC" id="2.7.8.26"/>
    </reaction>
</comment>
<evidence type="ECO:0000256" key="15">
    <source>
        <dbReference type="ARBA" id="ARBA00032605"/>
    </source>
</evidence>
<evidence type="ECO:0000256" key="18">
    <source>
        <dbReference type="ARBA" id="ARBA00049504"/>
    </source>
</evidence>
<dbReference type="Proteomes" id="UP000070404">
    <property type="component" value="Unassembled WGS sequence"/>
</dbReference>
<evidence type="ECO:0000256" key="2">
    <source>
        <dbReference type="ARBA" id="ARBA00004651"/>
    </source>
</evidence>
<evidence type="ECO:0000256" key="10">
    <source>
        <dbReference type="ARBA" id="ARBA00022692"/>
    </source>
</evidence>
<evidence type="ECO:0000256" key="12">
    <source>
        <dbReference type="ARBA" id="ARBA00022989"/>
    </source>
</evidence>